<dbReference type="Gene3D" id="3.40.1010.10">
    <property type="entry name" value="Cobalt-precorrin-4 Transmethylase, Domain 1"/>
    <property type="match status" value="1"/>
</dbReference>
<dbReference type="PIRSF" id="PIRSF005917">
    <property type="entry name" value="MTase_YraL"/>
    <property type="match status" value="1"/>
</dbReference>
<dbReference type="FunFam" id="3.30.950.10:FF:000002">
    <property type="entry name" value="Ribosomal RNA small subunit methyltransferase I"/>
    <property type="match status" value="1"/>
</dbReference>
<gene>
    <name evidence="6" type="primary">rsmI</name>
    <name evidence="9" type="ORF">GGR11_002233</name>
</gene>
<dbReference type="Proteomes" id="UP000532936">
    <property type="component" value="Unassembled WGS sequence"/>
</dbReference>
<comment type="caution">
    <text evidence="9">The sequence shown here is derived from an EMBL/GenBank/DDBJ whole genome shotgun (WGS) entry which is preliminary data.</text>
</comment>
<comment type="subcellular location">
    <subcellularLocation>
        <location evidence="6">Cytoplasm</location>
    </subcellularLocation>
</comment>
<dbReference type="Pfam" id="PF23016">
    <property type="entry name" value="RsmI_C"/>
    <property type="match status" value="1"/>
</dbReference>
<keyword evidence="1 6" id="KW-0963">Cytoplasm</keyword>
<sequence>MSEPGPFPPIAPPPRRVEPGLYLVATPIGNLRDMTLRALDVLAAADLVLAEDTRVTAKLLTAYGLKAKLERCDDHASSRAAELAIERLRNGEVVALVSDAGTPLVSDPGFVVARAVIAEGLPVHPIPGPSSLLAALCIAGLPADRVLFAGFLPPRTAGRKSMLEDLKSQRQTLVFFESGPRLRDSLTDMAAVLGPRPAAVARELTKLFEECVRGTLDELAVHPKLDGPKGEIVVVVGPGEAEVASAADADAALAEALTRLAPGEAASEVSRALDLPRKPLYRRALELQGK</sequence>
<dbReference type="EMBL" id="JACIDA010000002">
    <property type="protein sequence ID" value="MBB3872680.1"/>
    <property type="molecule type" value="Genomic_DNA"/>
</dbReference>
<dbReference type="PANTHER" id="PTHR46111:SF1">
    <property type="entry name" value="RIBOSOMAL RNA SMALL SUBUNIT METHYLTRANSFERASE I"/>
    <property type="match status" value="1"/>
</dbReference>
<dbReference type="NCBIfam" id="TIGR00096">
    <property type="entry name" value="16S rRNA (cytidine(1402)-2'-O)-methyltransferase"/>
    <property type="match status" value="1"/>
</dbReference>
<evidence type="ECO:0000256" key="4">
    <source>
        <dbReference type="ARBA" id="ARBA00022679"/>
    </source>
</evidence>
<protein>
    <recommendedName>
        <fullName evidence="6">Ribosomal RNA small subunit methyltransferase I</fullName>
        <ecNumber evidence="6">2.1.1.198</ecNumber>
    </recommendedName>
    <alternativeName>
        <fullName evidence="6">16S rRNA 2'-O-ribose C1402 methyltransferase</fullName>
    </alternativeName>
    <alternativeName>
        <fullName evidence="6">rRNA (cytidine-2'-O-)-methyltransferase RsmI</fullName>
    </alternativeName>
</protein>
<dbReference type="InterPro" id="IPR008189">
    <property type="entry name" value="rRNA_ssu_MeTfrase_I"/>
</dbReference>
<keyword evidence="4 6" id="KW-0808">Transferase</keyword>
<dbReference type="GO" id="GO:0070677">
    <property type="term" value="F:rRNA (cytosine-2'-O-)-methyltransferase activity"/>
    <property type="evidence" value="ECO:0007669"/>
    <property type="project" value="UniProtKB-UniRule"/>
</dbReference>
<comment type="similarity">
    <text evidence="6">Belongs to the methyltransferase superfamily. RsmI family.</text>
</comment>
<feature type="domain" description="RsmI HTH" evidence="8">
    <location>
        <begin position="244"/>
        <end position="288"/>
    </location>
</feature>
<accession>A0A7W6F066</accession>
<name>A0A7W6F066_9CAUL</name>
<dbReference type="InterPro" id="IPR000878">
    <property type="entry name" value="4pyrrol_Mease"/>
</dbReference>
<dbReference type="InterPro" id="IPR014776">
    <property type="entry name" value="4pyrrole_Mease_sub2"/>
</dbReference>
<dbReference type="InterPro" id="IPR014777">
    <property type="entry name" value="4pyrrole_Mease_sub1"/>
</dbReference>
<evidence type="ECO:0000256" key="1">
    <source>
        <dbReference type="ARBA" id="ARBA00022490"/>
    </source>
</evidence>
<proteinExistence type="inferred from homology"/>
<keyword evidence="3 6" id="KW-0489">Methyltransferase</keyword>
<dbReference type="GO" id="GO:0005737">
    <property type="term" value="C:cytoplasm"/>
    <property type="evidence" value="ECO:0007669"/>
    <property type="project" value="UniProtKB-SubCell"/>
</dbReference>
<evidence type="ECO:0000259" key="8">
    <source>
        <dbReference type="Pfam" id="PF23016"/>
    </source>
</evidence>
<evidence type="ECO:0000256" key="5">
    <source>
        <dbReference type="ARBA" id="ARBA00022691"/>
    </source>
</evidence>
<evidence type="ECO:0000256" key="6">
    <source>
        <dbReference type="HAMAP-Rule" id="MF_01877"/>
    </source>
</evidence>
<dbReference type="HAMAP" id="MF_01877">
    <property type="entry name" value="16SrRNA_methyltr_I"/>
    <property type="match status" value="1"/>
</dbReference>
<dbReference type="InterPro" id="IPR018063">
    <property type="entry name" value="SAM_MeTrfase_RsmI_CS"/>
</dbReference>
<dbReference type="CDD" id="cd11648">
    <property type="entry name" value="RsmI"/>
    <property type="match status" value="1"/>
</dbReference>
<keyword evidence="2 6" id="KW-0698">rRNA processing</keyword>
<evidence type="ECO:0000259" key="7">
    <source>
        <dbReference type="Pfam" id="PF00590"/>
    </source>
</evidence>
<dbReference type="AlphaFoldDB" id="A0A7W6F066"/>
<dbReference type="RefSeq" id="WP_183196976.1">
    <property type="nucleotide sequence ID" value="NZ_JACIDA010000002.1"/>
</dbReference>
<dbReference type="EC" id="2.1.1.198" evidence="6"/>
<feature type="domain" description="Tetrapyrrole methylase" evidence="7">
    <location>
        <begin position="21"/>
        <end position="220"/>
    </location>
</feature>
<dbReference type="Gene3D" id="3.30.950.10">
    <property type="entry name" value="Methyltransferase, Cobalt-precorrin-4 Transmethylase, Domain 2"/>
    <property type="match status" value="1"/>
</dbReference>
<dbReference type="InterPro" id="IPR035996">
    <property type="entry name" value="4pyrrol_Methylase_sf"/>
</dbReference>
<dbReference type="SUPFAM" id="SSF53790">
    <property type="entry name" value="Tetrapyrrole methylase"/>
    <property type="match status" value="1"/>
</dbReference>
<comment type="function">
    <text evidence="6">Catalyzes the 2'-O-methylation of the ribose of cytidine 1402 (C1402) in 16S rRNA.</text>
</comment>
<evidence type="ECO:0000313" key="9">
    <source>
        <dbReference type="EMBL" id="MBB3872680.1"/>
    </source>
</evidence>
<dbReference type="PANTHER" id="PTHR46111">
    <property type="entry name" value="RIBOSOMAL RNA SMALL SUBUNIT METHYLTRANSFERASE I"/>
    <property type="match status" value="1"/>
</dbReference>
<comment type="catalytic activity">
    <reaction evidence="6">
        <text>cytidine(1402) in 16S rRNA + S-adenosyl-L-methionine = 2'-O-methylcytidine(1402) in 16S rRNA + S-adenosyl-L-homocysteine + H(+)</text>
        <dbReference type="Rhea" id="RHEA:42924"/>
        <dbReference type="Rhea" id="RHEA-COMP:10285"/>
        <dbReference type="Rhea" id="RHEA-COMP:10286"/>
        <dbReference type="ChEBI" id="CHEBI:15378"/>
        <dbReference type="ChEBI" id="CHEBI:57856"/>
        <dbReference type="ChEBI" id="CHEBI:59789"/>
        <dbReference type="ChEBI" id="CHEBI:74495"/>
        <dbReference type="ChEBI" id="CHEBI:82748"/>
        <dbReference type="EC" id="2.1.1.198"/>
    </reaction>
</comment>
<keyword evidence="5 6" id="KW-0949">S-adenosyl-L-methionine</keyword>
<organism evidence="9 10">
    <name type="scientific">Brevundimonas mediterranea</name>
    <dbReference type="NCBI Taxonomy" id="74329"/>
    <lineage>
        <taxon>Bacteria</taxon>
        <taxon>Pseudomonadati</taxon>
        <taxon>Pseudomonadota</taxon>
        <taxon>Alphaproteobacteria</taxon>
        <taxon>Caulobacterales</taxon>
        <taxon>Caulobacteraceae</taxon>
        <taxon>Brevundimonas</taxon>
    </lineage>
</organism>
<evidence type="ECO:0000256" key="2">
    <source>
        <dbReference type="ARBA" id="ARBA00022552"/>
    </source>
</evidence>
<evidence type="ECO:0000313" key="10">
    <source>
        <dbReference type="Proteomes" id="UP000532936"/>
    </source>
</evidence>
<reference evidence="9 10" key="1">
    <citation type="submission" date="2020-08" db="EMBL/GenBank/DDBJ databases">
        <title>Genomic Encyclopedia of Type Strains, Phase IV (KMG-IV): sequencing the most valuable type-strain genomes for metagenomic binning, comparative biology and taxonomic classification.</title>
        <authorList>
            <person name="Goeker M."/>
        </authorList>
    </citation>
    <scope>NUCLEOTIDE SEQUENCE [LARGE SCALE GENOMIC DNA]</scope>
    <source>
        <strain evidence="9 10">DSM 14878</strain>
    </source>
</reference>
<dbReference type="PROSITE" id="PS01296">
    <property type="entry name" value="RSMI"/>
    <property type="match status" value="1"/>
</dbReference>
<dbReference type="Pfam" id="PF00590">
    <property type="entry name" value="TP_methylase"/>
    <property type="match status" value="1"/>
</dbReference>
<evidence type="ECO:0000256" key="3">
    <source>
        <dbReference type="ARBA" id="ARBA00022603"/>
    </source>
</evidence>
<dbReference type="InterPro" id="IPR053910">
    <property type="entry name" value="RsmI_HTH"/>
</dbReference>